<keyword evidence="1" id="KW-0677">Repeat</keyword>
<accession>A0A318YH76</accession>
<keyword evidence="5" id="KW-1185">Reference proteome</keyword>
<dbReference type="PANTHER" id="PTHR24198:SF165">
    <property type="entry name" value="ANKYRIN REPEAT-CONTAINING PROTEIN-RELATED"/>
    <property type="match status" value="1"/>
</dbReference>
<dbReference type="AlphaFoldDB" id="A0A318YH76"/>
<dbReference type="PROSITE" id="PS50088">
    <property type="entry name" value="ANK_REPEAT"/>
    <property type="match status" value="1"/>
</dbReference>
<evidence type="ECO:0000256" key="2">
    <source>
        <dbReference type="ARBA" id="ARBA00023043"/>
    </source>
</evidence>
<keyword evidence="2 3" id="KW-0040">ANK repeat</keyword>
<dbReference type="RefSeq" id="XP_025477351.1">
    <property type="nucleotide sequence ID" value="XM_025620618.1"/>
</dbReference>
<dbReference type="InterPro" id="IPR002110">
    <property type="entry name" value="Ankyrin_rpt"/>
</dbReference>
<feature type="non-terminal residue" evidence="4">
    <location>
        <position position="110"/>
    </location>
</feature>
<protein>
    <submittedName>
        <fullName evidence="4">Ankyrin</fullName>
    </submittedName>
</protein>
<dbReference type="PROSITE" id="PS50297">
    <property type="entry name" value="ANK_REP_REGION"/>
    <property type="match status" value="1"/>
</dbReference>
<dbReference type="EMBL" id="KZ821470">
    <property type="protein sequence ID" value="PYH31873.1"/>
    <property type="molecule type" value="Genomic_DNA"/>
</dbReference>
<proteinExistence type="predicted"/>
<evidence type="ECO:0000256" key="1">
    <source>
        <dbReference type="ARBA" id="ARBA00022737"/>
    </source>
</evidence>
<dbReference type="GeneID" id="37123074"/>
<evidence type="ECO:0000313" key="5">
    <source>
        <dbReference type="Proteomes" id="UP000247647"/>
    </source>
</evidence>
<dbReference type="SUPFAM" id="SSF48403">
    <property type="entry name" value="Ankyrin repeat"/>
    <property type="match status" value="1"/>
</dbReference>
<dbReference type="Pfam" id="PF12796">
    <property type="entry name" value="Ank_2"/>
    <property type="match status" value="1"/>
</dbReference>
<sequence length="110" mass="11972">MLLERGANPTLPTKLDHTPLEIATTAGRLAVAECLISHVKDLPRTAEVASLGRALCAAARSRQVDIMKMLLRNGAPVNYIHRRQLETALINAIRAGDDELTRLLLDHGAD</sequence>
<dbReference type="Proteomes" id="UP000247647">
    <property type="component" value="Unassembled WGS sequence"/>
</dbReference>
<name>A0A318YH76_ASPNB</name>
<reference evidence="4" key="1">
    <citation type="submission" date="2016-12" db="EMBL/GenBank/DDBJ databases">
        <title>The genomes of Aspergillus section Nigri reveals drivers in fungal speciation.</title>
        <authorList>
            <consortium name="DOE Joint Genome Institute"/>
            <person name="Vesth T.C."/>
            <person name="Nybo J."/>
            <person name="Theobald S."/>
            <person name="Brandl J."/>
            <person name="Frisvad J.C."/>
            <person name="Nielsen K.F."/>
            <person name="Lyhne E.K."/>
            <person name="Kogle M.E."/>
            <person name="Kuo A."/>
            <person name="Riley R."/>
            <person name="Clum A."/>
            <person name="Nolan M."/>
            <person name="Lipzen A."/>
            <person name="Salamov A."/>
            <person name="Henrissat B."/>
            <person name="Wiebenga A."/>
            <person name="De Vries R.P."/>
            <person name="Grigoriev I.V."/>
            <person name="Mortensen U.H."/>
            <person name="Andersen M.R."/>
            <person name="Baker S.E."/>
        </authorList>
    </citation>
    <scope>NUCLEOTIDE SEQUENCE [LARGE SCALE GENOMIC DNA]</scope>
    <source>
        <strain evidence="4">CBS 115656</strain>
    </source>
</reference>
<organism evidence="4 5">
    <name type="scientific">Aspergillus neoniger (strain CBS 115656)</name>
    <dbReference type="NCBI Taxonomy" id="1448310"/>
    <lineage>
        <taxon>Eukaryota</taxon>
        <taxon>Fungi</taxon>
        <taxon>Dikarya</taxon>
        <taxon>Ascomycota</taxon>
        <taxon>Pezizomycotina</taxon>
        <taxon>Eurotiomycetes</taxon>
        <taxon>Eurotiomycetidae</taxon>
        <taxon>Eurotiales</taxon>
        <taxon>Aspergillaceae</taxon>
        <taxon>Aspergillus</taxon>
        <taxon>Aspergillus subgen. Circumdati</taxon>
    </lineage>
</organism>
<dbReference type="SMART" id="SM00248">
    <property type="entry name" value="ANK"/>
    <property type="match status" value="3"/>
</dbReference>
<dbReference type="InterPro" id="IPR036770">
    <property type="entry name" value="Ankyrin_rpt-contain_sf"/>
</dbReference>
<evidence type="ECO:0000313" key="4">
    <source>
        <dbReference type="EMBL" id="PYH31873.1"/>
    </source>
</evidence>
<dbReference type="PANTHER" id="PTHR24198">
    <property type="entry name" value="ANKYRIN REPEAT AND PROTEIN KINASE DOMAIN-CONTAINING PROTEIN"/>
    <property type="match status" value="1"/>
</dbReference>
<evidence type="ECO:0000256" key="3">
    <source>
        <dbReference type="PROSITE-ProRule" id="PRU00023"/>
    </source>
</evidence>
<gene>
    <name evidence="4" type="ORF">BO87DRAFT_339380</name>
</gene>
<dbReference type="OrthoDB" id="366390at2759"/>
<dbReference type="Gene3D" id="1.25.40.20">
    <property type="entry name" value="Ankyrin repeat-containing domain"/>
    <property type="match status" value="1"/>
</dbReference>
<feature type="repeat" description="ANK" evidence="3">
    <location>
        <begin position="84"/>
        <end position="110"/>
    </location>
</feature>